<dbReference type="Pfam" id="PF05973">
    <property type="entry name" value="Gp49"/>
    <property type="match status" value="1"/>
</dbReference>
<keyword evidence="2" id="KW-1185">Reference proteome</keyword>
<dbReference type="InterPro" id="IPR009241">
    <property type="entry name" value="HigB-like"/>
</dbReference>
<comment type="caution">
    <text evidence="1">The sequence shown here is derived from an EMBL/GenBank/DDBJ whole genome shotgun (WGS) entry which is preliminary data.</text>
</comment>
<dbReference type="EMBL" id="FCON02000014">
    <property type="protein sequence ID" value="SAL40924.1"/>
    <property type="molecule type" value="Genomic_DNA"/>
</dbReference>
<accession>A0A158H992</accession>
<dbReference type="Proteomes" id="UP000054770">
    <property type="component" value="Unassembled WGS sequence"/>
</dbReference>
<evidence type="ECO:0000313" key="2">
    <source>
        <dbReference type="Proteomes" id="UP000054770"/>
    </source>
</evidence>
<sequence length="143" mass="16255">MSCDKKRLAFVYLFEYKYMQSDEKPLFWVGSSKKDLCALPAEVRQFFGHALDVAQRGSHHQAAKVLRSFGGAGVLEIVEDDAAGTYRAVYTVRYREAVFVLHCFQKKSKCGIATPSEEMDIVRSRLKVVEILAKELRSGKTYH</sequence>
<proteinExistence type="predicted"/>
<reference evidence="1" key="1">
    <citation type="submission" date="2016-01" db="EMBL/GenBank/DDBJ databases">
        <authorList>
            <person name="Peeters C."/>
        </authorList>
    </citation>
    <scope>NUCLEOTIDE SEQUENCE [LARGE SCALE GENOMIC DNA]</scope>
    <source>
        <strain evidence="1">LMG 22940</strain>
    </source>
</reference>
<evidence type="ECO:0008006" key="3">
    <source>
        <dbReference type="Google" id="ProtNLM"/>
    </source>
</evidence>
<organism evidence="1 2">
    <name type="scientific">Caballeronia choica</name>
    <dbReference type="NCBI Taxonomy" id="326476"/>
    <lineage>
        <taxon>Bacteria</taxon>
        <taxon>Pseudomonadati</taxon>
        <taxon>Pseudomonadota</taxon>
        <taxon>Betaproteobacteria</taxon>
        <taxon>Burkholderiales</taxon>
        <taxon>Burkholderiaceae</taxon>
        <taxon>Caballeronia</taxon>
    </lineage>
</organism>
<evidence type="ECO:0000313" key="1">
    <source>
        <dbReference type="EMBL" id="SAL40924.1"/>
    </source>
</evidence>
<protein>
    <recommendedName>
        <fullName evidence="3">Bacteriophage protein</fullName>
    </recommendedName>
</protein>
<name>A0A158H992_9BURK</name>
<dbReference type="AlphaFoldDB" id="A0A158H992"/>
<gene>
    <name evidence="1" type="ORF">AWB68_01790</name>
</gene>